<feature type="region of interest" description="Disordered" evidence="1">
    <location>
        <begin position="32"/>
        <end position="55"/>
    </location>
</feature>
<comment type="caution">
    <text evidence="2">The sequence shown here is derived from an EMBL/GenBank/DDBJ whole genome shotgun (WGS) entry which is preliminary data.</text>
</comment>
<proteinExistence type="predicted"/>
<evidence type="ECO:0000313" key="2">
    <source>
        <dbReference type="EMBL" id="PON99614.1"/>
    </source>
</evidence>
<accession>A0A2P5FP98</accession>
<sequence>MVCNAHVRDMLLTCAVRPTTWDASGSMNLGTPFIRRVPRHPMPRTSSLKMRKSSI</sequence>
<evidence type="ECO:0000256" key="1">
    <source>
        <dbReference type="SAM" id="MobiDB-lite"/>
    </source>
</evidence>
<dbReference type="InParanoid" id="A0A2P5FP98"/>
<dbReference type="Proteomes" id="UP000237000">
    <property type="component" value="Unassembled WGS sequence"/>
</dbReference>
<gene>
    <name evidence="2" type="ORF">TorRG33x02_047810</name>
</gene>
<organism evidence="2 3">
    <name type="scientific">Trema orientale</name>
    <name type="common">Charcoal tree</name>
    <name type="synonym">Celtis orientalis</name>
    <dbReference type="NCBI Taxonomy" id="63057"/>
    <lineage>
        <taxon>Eukaryota</taxon>
        <taxon>Viridiplantae</taxon>
        <taxon>Streptophyta</taxon>
        <taxon>Embryophyta</taxon>
        <taxon>Tracheophyta</taxon>
        <taxon>Spermatophyta</taxon>
        <taxon>Magnoliopsida</taxon>
        <taxon>eudicotyledons</taxon>
        <taxon>Gunneridae</taxon>
        <taxon>Pentapetalae</taxon>
        <taxon>rosids</taxon>
        <taxon>fabids</taxon>
        <taxon>Rosales</taxon>
        <taxon>Cannabaceae</taxon>
        <taxon>Trema</taxon>
    </lineage>
</organism>
<dbReference type="AlphaFoldDB" id="A0A2P5FP98"/>
<evidence type="ECO:0000313" key="3">
    <source>
        <dbReference type="Proteomes" id="UP000237000"/>
    </source>
</evidence>
<dbReference type="OrthoDB" id="10289855at2759"/>
<reference evidence="3" key="1">
    <citation type="submission" date="2016-06" db="EMBL/GenBank/DDBJ databases">
        <title>Parallel loss of symbiosis genes in relatives of nitrogen-fixing non-legume Parasponia.</title>
        <authorList>
            <person name="Van Velzen R."/>
            <person name="Holmer R."/>
            <person name="Bu F."/>
            <person name="Rutten L."/>
            <person name="Van Zeijl A."/>
            <person name="Liu W."/>
            <person name="Santuari L."/>
            <person name="Cao Q."/>
            <person name="Sharma T."/>
            <person name="Shen D."/>
            <person name="Roswanjaya Y."/>
            <person name="Wardhani T."/>
            <person name="Kalhor M.S."/>
            <person name="Jansen J."/>
            <person name="Van den Hoogen J."/>
            <person name="Gungor B."/>
            <person name="Hartog M."/>
            <person name="Hontelez J."/>
            <person name="Verver J."/>
            <person name="Yang W.-C."/>
            <person name="Schijlen E."/>
            <person name="Repin R."/>
            <person name="Schilthuizen M."/>
            <person name="Schranz E."/>
            <person name="Heidstra R."/>
            <person name="Miyata K."/>
            <person name="Fedorova E."/>
            <person name="Kohlen W."/>
            <person name="Bisseling T."/>
            <person name="Smit S."/>
            <person name="Geurts R."/>
        </authorList>
    </citation>
    <scope>NUCLEOTIDE SEQUENCE [LARGE SCALE GENOMIC DNA]</scope>
    <source>
        <strain evidence="3">cv. RG33-2</strain>
    </source>
</reference>
<keyword evidence="3" id="KW-1185">Reference proteome</keyword>
<dbReference type="EMBL" id="JXTC01000018">
    <property type="protein sequence ID" value="PON99614.1"/>
    <property type="molecule type" value="Genomic_DNA"/>
</dbReference>
<name>A0A2P5FP98_TREOI</name>
<protein>
    <submittedName>
        <fullName evidence="2">Uncharacterized protein</fullName>
    </submittedName>
</protein>